<dbReference type="EMBL" id="LGEM01000073">
    <property type="protein sequence ID" value="KUP96810.1"/>
    <property type="molecule type" value="Genomic_DNA"/>
</dbReference>
<sequence length="122" mass="13294">MVLTQVEAAATRTLNPFRRTRAIAEHTLREAKDDITHLQLLSLFHALAACETALSRDPGSLAERLAGLRAAVVDLVGEEWLAANADHPGVRDFGLLDGTALLSRLDEVVADLLRTRFLRLAA</sequence>
<keyword evidence="2" id="KW-1185">Reference proteome</keyword>
<organism evidence="1 2">
    <name type="scientific">Thermobifida cellulosilytica TB100</name>
    <dbReference type="NCBI Taxonomy" id="665004"/>
    <lineage>
        <taxon>Bacteria</taxon>
        <taxon>Bacillati</taxon>
        <taxon>Actinomycetota</taxon>
        <taxon>Actinomycetes</taxon>
        <taxon>Streptosporangiales</taxon>
        <taxon>Nocardiopsidaceae</taxon>
        <taxon>Thermobifida</taxon>
    </lineage>
</organism>
<dbReference type="AlphaFoldDB" id="A0A147KHP4"/>
<proteinExistence type="predicted"/>
<dbReference type="OrthoDB" id="3436831at2"/>
<protein>
    <submittedName>
        <fullName evidence="1">Uncharacterized protein</fullName>
    </submittedName>
</protein>
<evidence type="ECO:0000313" key="2">
    <source>
        <dbReference type="Proteomes" id="UP000074382"/>
    </source>
</evidence>
<gene>
    <name evidence="1" type="ORF">AC529_10240</name>
</gene>
<dbReference type="Proteomes" id="UP000074382">
    <property type="component" value="Unassembled WGS sequence"/>
</dbReference>
<comment type="caution">
    <text evidence="1">The sequence shown here is derived from an EMBL/GenBank/DDBJ whole genome shotgun (WGS) entry which is preliminary data.</text>
</comment>
<accession>A0A147KHP4</accession>
<evidence type="ECO:0000313" key="1">
    <source>
        <dbReference type="EMBL" id="KUP96810.1"/>
    </source>
</evidence>
<dbReference type="PATRIC" id="fig|665004.4.peg.3485"/>
<reference evidence="2" key="1">
    <citation type="journal article" date="2017" name="Acta Aliment.">
        <title>Plant polysaccharide degrading enzyme system of Thermpbifida cellulosilytica TB100 revealed by de novo genome project data.</title>
        <authorList>
            <person name="Toth A."/>
            <person name="Baka E."/>
            <person name="Luzics S."/>
            <person name="Bata-Vidacs I."/>
            <person name="Nagy I."/>
            <person name="Balint B."/>
            <person name="Herceg R."/>
            <person name="Olasz F."/>
            <person name="Wilk T."/>
            <person name="Nagy T."/>
            <person name="Kriszt B."/>
            <person name="Nagy I."/>
            <person name="Kukolya J."/>
        </authorList>
    </citation>
    <scope>NUCLEOTIDE SEQUENCE [LARGE SCALE GENOMIC DNA]</scope>
    <source>
        <strain evidence="2">TB100</strain>
    </source>
</reference>
<name>A0A147KHP4_THECS</name>